<proteinExistence type="predicted"/>
<name>A0A9X3CL05_9VIBR</name>
<dbReference type="EC" id="2.7.1.60" evidence="2"/>
<dbReference type="PROSITE" id="PS01125">
    <property type="entry name" value="ROK"/>
    <property type="match status" value="1"/>
</dbReference>
<gene>
    <name evidence="2" type="ORF">MD535_05000</name>
</gene>
<dbReference type="PANTHER" id="PTHR18964:SF169">
    <property type="entry name" value="N-ACETYLMANNOSAMINE KINASE"/>
    <property type="match status" value="1"/>
</dbReference>
<dbReference type="RefSeq" id="WP_265673832.1">
    <property type="nucleotide sequence ID" value="NZ_JAKRRY010000004.1"/>
</dbReference>
<accession>A0A9X3CL05</accession>
<organism evidence="2 3">
    <name type="scientific">Vibrio qingdaonensis</name>
    <dbReference type="NCBI Taxonomy" id="2829491"/>
    <lineage>
        <taxon>Bacteria</taxon>
        <taxon>Pseudomonadati</taxon>
        <taxon>Pseudomonadota</taxon>
        <taxon>Gammaproteobacteria</taxon>
        <taxon>Vibrionales</taxon>
        <taxon>Vibrionaceae</taxon>
        <taxon>Vibrio</taxon>
    </lineage>
</organism>
<dbReference type="InterPro" id="IPR049874">
    <property type="entry name" value="ROK_cs"/>
</dbReference>
<dbReference type="GO" id="GO:0019262">
    <property type="term" value="P:N-acetylneuraminate catabolic process"/>
    <property type="evidence" value="ECO:0007669"/>
    <property type="project" value="TreeGrafter"/>
</dbReference>
<evidence type="ECO:0000313" key="2">
    <source>
        <dbReference type="EMBL" id="MCW8345389.1"/>
    </source>
</evidence>
<dbReference type="InterPro" id="IPR043129">
    <property type="entry name" value="ATPase_NBD"/>
</dbReference>
<dbReference type="InterPro" id="IPR000600">
    <property type="entry name" value="ROK"/>
</dbReference>
<protein>
    <submittedName>
        <fullName evidence="2">N-acetylmannosamine kinase</fullName>
        <ecNumber evidence="2">2.7.1.60</ecNumber>
    </submittedName>
</protein>
<dbReference type="EMBL" id="JAKRRY010000004">
    <property type="protein sequence ID" value="MCW8345389.1"/>
    <property type="molecule type" value="Genomic_DNA"/>
</dbReference>
<dbReference type="GO" id="GO:0009384">
    <property type="term" value="F:N-acylmannosamine kinase activity"/>
    <property type="evidence" value="ECO:0007669"/>
    <property type="project" value="UniProtKB-EC"/>
</dbReference>
<keyword evidence="3" id="KW-1185">Reference proteome</keyword>
<keyword evidence="1" id="KW-0119">Carbohydrate metabolism</keyword>
<dbReference type="NCBIfam" id="NF003461">
    <property type="entry name" value="PRK05082.1"/>
    <property type="match status" value="1"/>
</dbReference>
<evidence type="ECO:0000313" key="3">
    <source>
        <dbReference type="Proteomes" id="UP001155587"/>
    </source>
</evidence>
<keyword evidence="2" id="KW-0418">Kinase</keyword>
<dbReference type="SUPFAM" id="SSF53067">
    <property type="entry name" value="Actin-like ATPase domain"/>
    <property type="match status" value="1"/>
</dbReference>
<comment type="caution">
    <text evidence="2">The sequence shown here is derived from an EMBL/GenBank/DDBJ whole genome shotgun (WGS) entry which is preliminary data.</text>
</comment>
<dbReference type="AlphaFoldDB" id="A0A9X3CL05"/>
<dbReference type="Pfam" id="PF00480">
    <property type="entry name" value="ROK"/>
    <property type="match status" value="1"/>
</dbReference>
<dbReference type="Proteomes" id="UP001155587">
    <property type="component" value="Unassembled WGS sequence"/>
</dbReference>
<reference evidence="2" key="1">
    <citation type="submission" date="2022-02" db="EMBL/GenBank/DDBJ databases">
        <title>Vibrio sp. nov, a new bacterium isolated from seawater.</title>
        <authorList>
            <person name="Yuan Y."/>
        </authorList>
    </citation>
    <scope>NUCLEOTIDE SEQUENCE</scope>
    <source>
        <strain evidence="2">ZSDZ65</strain>
    </source>
</reference>
<sequence>MNTLAIDIGGTKIALGLIKDGQLDERIQIPTTRALSAEQFAGYILEHCQTWLNEVDKIGVSTTGLVTEQGISAINPDTLAFPTPFPLQQALEKATNKPTLMLNDAQAAAWYEYLHIGHGANNMAYLTVSTGVGGGLIIDGKLHRGHNNFAGHIGHMVVDPNGPLCGCGLQGCVEALASGTAIQKVARQQISACITNVELFQRAHHDTQANAIIDSSAQAIATVCSNLKASLDLDIIVIGGGVGLADGYIERIRRYIANKPAVFQVTITKAKGNHDACLLGAAALFD</sequence>
<keyword evidence="2" id="KW-0808">Transferase</keyword>
<evidence type="ECO:0000256" key="1">
    <source>
        <dbReference type="ARBA" id="ARBA00023277"/>
    </source>
</evidence>
<dbReference type="PANTHER" id="PTHR18964">
    <property type="entry name" value="ROK (REPRESSOR, ORF, KINASE) FAMILY"/>
    <property type="match status" value="1"/>
</dbReference>
<dbReference type="Gene3D" id="3.30.420.40">
    <property type="match status" value="2"/>
</dbReference>